<dbReference type="AlphaFoldDB" id="A0A1Q8VC50"/>
<dbReference type="GO" id="GO:0005737">
    <property type="term" value="C:cytoplasm"/>
    <property type="evidence" value="ECO:0007669"/>
    <property type="project" value="TreeGrafter"/>
</dbReference>
<reference evidence="7 8" key="1">
    <citation type="submission" date="2016-12" db="EMBL/GenBank/DDBJ databases">
        <title>Genomic Comparison of strains in the 'Actinomyces naeslundii' Group.</title>
        <authorList>
            <person name="Mughal S.R."/>
            <person name="Do T."/>
            <person name="Gilbert S.C."/>
            <person name="Witherden E.A."/>
            <person name="Didelot X."/>
            <person name="Beighton D."/>
        </authorList>
    </citation>
    <scope>NUCLEOTIDE SEQUENCE [LARGE SCALE GENOMIC DNA]</scope>
    <source>
        <strain evidence="7 8">CCUG 33920</strain>
    </source>
</reference>
<comment type="similarity">
    <text evidence="1 4">Belongs to the ketopantoate reductase family.</text>
</comment>
<comment type="caution">
    <text evidence="7">The sequence shown here is derived from an EMBL/GenBank/DDBJ whole genome shotgun (WGS) entry which is preliminary data.</text>
</comment>
<evidence type="ECO:0000256" key="3">
    <source>
        <dbReference type="ARBA" id="ARBA00023002"/>
    </source>
</evidence>
<dbReference type="InterPro" id="IPR008927">
    <property type="entry name" value="6-PGluconate_DH-like_C_sf"/>
</dbReference>
<evidence type="ECO:0000259" key="6">
    <source>
        <dbReference type="Pfam" id="PF08546"/>
    </source>
</evidence>
<dbReference type="PANTHER" id="PTHR21708:SF26">
    <property type="entry name" value="2-DEHYDROPANTOATE 2-REDUCTASE"/>
    <property type="match status" value="1"/>
</dbReference>
<dbReference type="OrthoDB" id="9796561at2"/>
<dbReference type="Pfam" id="PF02558">
    <property type="entry name" value="ApbA"/>
    <property type="match status" value="1"/>
</dbReference>
<dbReference type="PANTHER" id="PTHR21708">
    <property type="entry name" value="PROBABLE 2-DEHYDROPANTOATE 2-REDUCTASE"/>
    <property type="match status" value="1"/>
</dbReference>
<proteinExistence type="inferred from homology"/>
<organism evidence="7 8">
    <name type="scientific">Actinomyces oris</name>
    <dbReference type="NCBI Taxonomy" id="544580"/>
    <lineage>
        <taxon>Bacteria</taxon>
        <taxon>Bacillati</taxon>
        <taxon>Actinomycetota</taxon>
        <taxon>Actinomycetes</taxon>
        <taxon>Actinomycetales</taxon>
        <taxon>Actinomycetaceae</taxon>
        <taxon>Actinomyces</taxon>
    </lineage>
</organism>
<dbReference type="InterPro" id="IPR013752">
    <property type="entry name" value="KPA_reductase"/>
</dbReference>
<comment type="pathway">
    <text evidence="4">Cofactor biosynthesis; (R)-pantothenate biosynthesis; (R)-pantoate from 3-methyl-2-oxobutanoate: step 2/2.</text>
</comment>
<dbReference type="SUPFAM" id="SSF48179">
    <property type="entry name" value="6-phosphogluconate dehydrogenase C-terminal domain-like"/>
    <property type="match status" value="1"/>
</dbReference>
<comment type="function">
    <text evidence="4">Catalyzes the NADPH-dependent reduction of ketopantoate into pantoic acid.</text>
</comment>
<dbReference type="GO" id="GO:0008677">
    <property type="term" value="F:2-dehydropantoate 2-reductase activity"/>
    <property type="evidence" value="ECO:0007669"/>
    <property type="project" value="UniProtKB-EC"/>
</dbReference>
<accession>A0A1Q8VC50</accession>
<dbReference type="InterPro" id="IPR051402">
    <property type="entry name" value="KPR-Related"/>
</dbReference>
<feature type="domain" description="Ketopantoate reductase C-terminal" evidence="6">
    <location>
        <begin position="190"/>
        <end position="311"/>
    </location>
</feature>
<dbReference type="Gene3D" id="1.10.1040.10">
    <property type="entry name" value="N-(1-d-carboxylethyl)-l-norvaline Dehydrogenase, domain 2"/>
    <property type="match status" value="1"/>
</dbReference>
<feature type="domain" description="Ketopantoate reductase N-terminal" evidence="5">
    <location>
        <begin position="3"/>
        <end position="163"/>
    </location>
</feature>
<dbReference type="InterPro" id="IPR013332">
    <property type="entry name" value="KPR_N"/>
</dbReference>
<dbReference type="EC" id="1.1.1.169" evidence="4"/>
<name>A0A1Q8VC50_9ACTO</name>
<evidence type="ECO:0000256" key="2">
    <source>
        <dbReference type="ARBA" id="ARBA00022857"/>
    </source>
</evidence>
<dbReference type="InterPro" id="IPR003710">
    <property type="entry name" value="ApbA"/>
</dbReference>
<keyword evidence="3 4" id="KW-0560">Oxidoreductase</keyword>
<dbReference type="InterPro" id="IPR036291">
    <property type="entry name" value="NAD(P)-bd_dom_sf"/>
</dbReference>
<dbReference type="InterPro" id="IPR013328">
    <property type="entry name" value="6PGD_dom2"/>
</dbReference>
<protein>
    <recommendedName>
        <fullName evidence="4">2-dehydropantoate 2-reductase</fullName>
        <ecNumber evidence="4">1.1.1.169</ecNumber>
    </recommendedName>
    <alternativeName>
        <fullName evidence="4">Ketopantoate reductase</fullName>
    </alternativeName>
</protein>
<evidence type="ECO:0000313" key="8">
    <source>
        <dbReference type="Proteomes" id="UP000186857"/>
    </source>
</evidence>
<gene>
    <name evidence="7" type="ORF">BKH29_03450</name>
</gene>
<dbReference type="RefSeq" id="WP_075376256.1">
    <property type="nucleotide sequence ID" value="NZ_MSKJ01000006.1"/>
</dbReference>
<evidence type="ECO:0000256" key="1">
    <source>
        <dbReference type="ARBA" id="ARBA00007870"/>
    </source>
</evidence>
<dbReference type="Proteomes" id="UP000186857">
    <property type="component" value="Unassembled WGS sequence"/>
</dbReference>
<dbReference type="SUPFAM" id="SSF51735">
    <property type="entry name" value="NAD(P)-binding Rossmann-fold domains"/>
    <property type="match status" value="1"/>
</dbReference>
<keyword evidence="2 4" id="KW-0521">NADP</keyword>
<comment type="catalytic activity">
    <reaction evidence="4">
        <text>(R)-pantoate + NADP(+) = 2-dehydropantoate + NADPH + H(+)</text>
        <dbReference type="Rhea" id="RHEA:16233"/>
        <dbReference type="ChEBI" id="CHEBI:11561"/>
        <dbReference type="ChEBI" id="CHEBI:15378"/>
        <dbReference type="ChEBI" id="CHEBI:15980"/>
        <dbReference type="ChEBI" id="CHEBI:57783"/>
        <dbReference type="ChEBI" id="CHEBI:58349"/>
        <dbReference type="EC" id="1.1.1.169"/>
    </reaction>
</comment>
<evidence type="ECO:0000259" key="5">
    <source>
        <dbReference type="Pfam" id="PF02558"/>
    </source>
</evidence>
<dbReference type="NCBIfam" id="TIGR00745">
    <property type="entry name" value="apbA_panE"/>
    <property type="match status" value="1"/>
</dbReference>
<dbReference type="Gene3D" id="3.40.50.720">
    <property type="entry name" value="NAD(P)-binding Rossmann-like Domain"/>
    <property type="match status" value="1"/>
</dbReference>
<dbReference type="UniPathway" id="UPA00028">
    <property type="reaction ID" value="UER00004"/>
</dbReference>
<evidence type="ECO:0000256" key="4">
    <source>
        <dbReference type="RuleBase" id="RU362068"/>
    </source>
</evidence>
<keyword evidence="4" id="KW-0566">Pantothenate biosynthesis</keyword>
<sequence length="322" mass="32690">MRIVIIGAGGIGGWLGTRLSASGQQVGFLVHDRTLAALRSGGLTLRDCSGGEPGTVTARIETPLASDAPEELTGALGGDPDLVFVTTKVDALPQLAPTLRRLTGPTTGVVSTQNGISAPGLLADAVGKEHVLPGVARVYSATISPGNVRTIGSAGSLALGEWDGGATARSSAAVEALQAAGIRAWVPDSIWAELWRKVSFVVVQGALGAATNAPIGVLRSDLRDTFTQAVREVVAVAAALGHDLATDDAPDPLAAVLRMADAQPADATTSMQRDIASGLPSELDAQLGSLCRAGDEAGVPTPVLDLTHSLLVPREAAARGRS</sequence>
<evidence type="ECO:0000313" key="7">
    <source>
        <dbReference type="EMBL" id="OLO45631.1"/>
    </source>
</evidence>
<dbReference type="Pfam" id="PF08546">
    <property type="entry name" value="ApbA_C"/>
    <property type="match status" value="1"/>
</dbReference>
<dbReference type="EMBL" id="MSKJ01000006">
    <property type="protein sequence ID" value="OLO45631.1"/>
    <property type="molecule type" value="Genomic_DNA"/>
</dbReference>
<dbReference type="GO" id="GO:0015940">
    <property type="term" value="P:pantothenate biosynthetic process"/>
    <property type="evidence" value="ECO:0007669"/>
    <property type="project" value="UniProtKB-UniPathway"/>
</dbReference>